<dbReference type="InterPro" id="IPR023995">
    <property type="entry name" value="HemZ"/>
</dbReference>
<dbReference type="NCBIfam" id="TIGR03994">
    <property type="entry name" value="rSAM_HemZ"/>
    <property type="match status" value="1"/>
</dbReference>
<reference evidence="2 3" key="1">
    <citation type="submission" date="2018-08" db="EMBL/GenBank/DDBJ databases">
        <title>A genome reference for cultivated species of the human gut microbiota.</title>
        <authorList>
            <person name="Zou Y."/>
            <person name="Xue W."/>
            <person name="Luo G."/>
        </authorList>
    </citation>
    <scope>NUCLEOTIDE SEQUENCE [LARGE SCALE GENOMIC DNA]</scope>
    <source>
        <strain evidence="2 3">AF45-17</strain>
    </source>
</reference>
<dbReference type="GO" id="GO:0051539">
    <property type="term" value="F:4 iron, 4 sulfur cluster binding"/>
    <property type="evidence" value="ECO:0007669"/>
    <property type="project" value="TreeGrafter"/>
</dbReference>
<dbReference type="GO" id="GO:0051989">
    <property type="term" value="F:coproporphyrinogen dehydrogenase activity"/>
    <property type="evidence" value="ECO:0007669"/>
    <property type="project" value="UniProtKB-EC"/>
</dbReference>
<dbReference type="InterPro" id="IPR007197">
    <property type="entry name" value="rSAM"/>
</dbReference>
<protein>
    <submittedName>
        <fullName evidence="2">Coproporphyrinogen dehydrogenase HemZ</fullName>
        <ecNumber evidence="2">1.3.98.3</ecNumber>
    </submittedName>
</protein>
<dbReference type="Gene3D" id="3.80.30.20">
    <property type="entry name" value="tm_1862 like domain"/>
    <property type="match status" value="1"/>
</dbReference>
<dbReference type="SMART" id="SM00729">
    <property type="entry name" value="Elp3"/>
    <property type="match status" value="1"/>
</dbReference>
<dbReference type="GO" id="GO:0005737">
    <property type="term" value="C:cytoplasm"/>
    <property type="evidence" value="ECO:0007669"/>
    <property type="project" value="TreeGrafter"/>
</dbReference>
<dbReference type="EMBL" id="QVEP01000014">
    <property type="protein sequence ID" value="RGB80086.1"/>
    <property type="molecule type" value="Genomic_DNA"/>
</dbReference>
<dbReference type="InterPro" id="IPR034505">
    <property type="entry name" value="Coproporphyrinogen-III_oxidase"/>
</dbReference>
<dbReference type="GO" id="GO:0006779">
    <property type="term" value="P:porphyrin-containing compound biosynthetic process"/>
    <property type="evidence" value="ECO:0007669"/>
    <property type="project" value="TreeGrafter"/>
</dbReference>
<evidence type="ECO:0000259" key="1">
    <source>
        <dbReference type="PROSITE" id="PS51918"/>
    </source>
</evidence>
<dbReference type="SUPFAM" id="SSF102114">
    <property type="entry name" value="Radical SAM enzymes"/>
    <property type="match status" value="1"/>
</dbReference>
<dbReference type="InterPro" id="IPR023404">
    <property type="entry name" value="rSAM_horseshoe"/>
</dbReference>
<dbReference type="PANTHER" id="PTHR13932:SF1">
    <property type="entry name" value="OXYGEN-INDEPENDENT COPROPORPHYRINOGEN-III OXIDASE-LIKE PROTEIN HEMZ"/>
    <property type="match status" value="1"/>
</dbReference>
<accession>A0A3E2TNT4</accession>
<proteinExistence type="predicted"/>
<dbReference type="SFLD" id="SFLDF00310">
    <property type="entry name" value="oxygen-independent_coproporphy"/>
    <property type="match status" value="1"/>
</dbReference>
<dbReference type="SFLD" id="SFLDG01082">
    <property type="entry name" value="B12-binding_domain_containing"/>
    <property type="match status" value="1"/>
</dbReference>
<keyword evidence="2" id="KW-0560">Oxidoreductase</keyword>
<dbReference type="PROSITE" id="PS51918">
    <property type="entry name" value="RADICAL_SAM"/>
    <property type="match status" value="1"/>
</dbReference>
<evidence type="ECO:0000313" key="3">
    <source>
        <dbReference type="Proteomes" id="UP000260773"/>
    </source>
</evidence>
<dbReference type="AlphaFoldDB" id="A0A3E2TNT4"/>
<dbReference type="SFLD" id="SFLDS00029">
    <property type="entry name" value="Radical_SAM"/>
    <property type="match status" value="1"/>
</dbReference>
<dbReference type="InterPro" id="IPR058240">
    <property type="entry name" value="rSAM_sf"/>
</dbReference>
<organism evidence="2 3">
    <name type="scientific">Coprococcus catus</name>
    <dbReference type="NCBI Taxonomy" id="116085"/>
    <lineage>
        <taxon>Bacteria</taxon>
        <taxon>Bacillati</taxon>
        <taxon>Bacillota</taxon>
        <taxon>Clostridia</taxon>
        <taxon>Lachnospirales</taxon>
        <taxon>Lachnospiraceae</taxon>
        <taxon>Coprococcus</taxon>
    </lineage>
</organism>
<dbReference type="RefSeq" id="WP_117528181.1">
    <property type="nucleotide sequence ID" value="NZ_JAQDKA010000005.1"/>
</dbReference>
<feature type="domain" description="Radical SAM core" evidence="1">
    <location>
        <begin position="153"/>
        <end position="388"/>
    </location>
</feature>
<evidence type="ECO:0000313" key="2">
    <source>
        <dbReference type="EMBL" id="RGB80086.1"/>
    </source>
</evidence>
<dbReference type="Pfam" id="PF04055">
    <property type="entry name" value="Radical_SAM"/>
    <property type="match status" value="1"/>
</dbReference>
<dbReference type="SFLD" id="SFLDG01065">
    <property type="entry name" value="anaerobic_coproporphyrinogen-I"/>
    <property type="match status" value="1"/>
</dbReference>
<dbReference type="PANTHER" id="PTHR13932">
    <property type="entry name" value="COPROPORPHYRINIGEN III OXIDASE"/>
    <property type="match status" value="1"/>
</dbReference>
<dbReference type="InterPro" id="IPR006638">
    <property type="entry name" value="Elp3/MiaA/NifB-like_rSAM"/>
</dbReference>
<comment type="caution">
    <text evidence="2">The sequence shown here is derived from an EMBL/GenBank/DDBJ whole genome shotgun (WGS) entry which is preliminary data.</text>
</comment>
<gene>
    <name evidence="2" type="primary">hemZ</name>
    <name evidence="2" type="ORF">DW070_07765</name>
</gene>
<name>A0A3E2TNT4_9FIRM</name>
<dbReference type="Proteomes" id="UP000260773">
    <property type="component" value="Unassembled WGS sequence"/>
</dbReference>
<dbReference type="EC" id="1.3.98.3" evidence="2"/>
<sequence>MIALSMNRTNYENDIRSLLMAFFYGEKIVLNGEEWNVCLDVRYTENHTALVLKDHNGRSLEKEGDCHFEDYRLGRNDIKNLVYRLLSEYTGMVLPWGTLTGIRPTKLPMEMYESGASRADAIHYLKDTYLVSDEKASLCAIVAENEAKVLKDVDYDHTFSLYVGIPFCPSICAYCSFSSYPLSVWEKQVDNYLDALCKEIEAASTMMGNKKLLTFYMGGGTPTSLSAAQMDRLLTCLEQYFDLAHVSEKTVEAGRPDSITEDKLKVLRKHHIDRISINPQTMNQETLDLIGRRHTTEEVKQAFHMAREAGFMNINMDLIAGLPGETSEHMQRTMDAIVNLAPDSVTVHSLALKRAAFLNQNREQFPVAGADEVNRMIGISHEGALAIEAEPYYLYRQKNIAGNLENVGYARKGCEGLYNILIMEEKQTILALGAGASSKFVFHNEHGHRIERVENVKSVKDYIERIDEMIDRKKNFLLKSENSF</sequence>
<dbReference type="CDD" id="cd01335">
    <property type="entry name" value="Radical_SAM"/>
    <property type="match status" value="1"/>
</dbReference>